<dbReference type="InterPro" id="IPR002182">
    <property type="entry name" value="NB-ARC"/>
</dbReference>
<dbReference type="InterPro" id="IPR021929">
    <property type="entry name" value="R1A-like_N"/>
</dbReference>
<keyword evidence="8" id="KW-0677">Repeat</keyword>
<evidence type="ECO:0000256" key="11">
    <source>
        <dbReference type="ARBA" id="ARBA00022840"/>
    </source>
</evidence>
<protein>
    <submittedName>
        <fullName evidence="16">Uncharacterized protein</fullName>
    </submittedName>
</protein>
<keyword evidence="12" id="KW-0175">Coiled coil</keyword>
<dbReference type="PRINTS" id="PR00364">
    <property type="entry name" value="DISEASERSIST"/>
</dbReference>
<evidence type="ECO:0000256" key="12">
    <source>
        <dbReference type="ARBA" id="ARBA00023054"/>
    </source>
</evidence>
<proteinExistence type="inferred from homology"/>
<organism evidence="16 17">
    <name type="scientific">Datura stramonium</name>
    <name type="common">Jimsonweed</name>
    <name type="synonym">Common thornapple</name>
    <dbReference type="NCBI Taxonomy" id="4076"/>
    <lineage>
        <taxon>Eukaryota</taxon>
        <taxon>Viridiplantae</taxon>
        <taxon>Streptophyta</taxon>
        <taxon>Embryophyta</taxon>
        <taxon>Tracheophyta</taxon>
        <taxon>Spermatophyta</taxon>
        <taxon>Magnoliopsida</taxon>
        <taxon>eudicotyledons</taxon>
        <taxon>Gunneridae</taxon>
        <taxon>Pentapetalae</taxon>
        <taxon>asterids</taxon>
        <taxon>lamiids</taxon>
        <taxon>Solanales</taxon>
        <taxon>Solanaceae</taxon>
        <taxon>Solanoideae</taxon>
        <taxon>Datureae</taxon>
        <taxon>Datura</taxon>
    </lineage>
</organism>
<evidence type="ECO:0000256" key="1">
    <source>
        <dbReference type="ARBA" id="ARBA00002074"/>
    </source>
</evidence>
<keyword evidence="10" id="KW-0611">Plant defense</keyword>
<feature type="domain" description="Late blight resistance protein R1A-like N-terminal" evidence="15">
    <location>
        <begin position="95"/>
        <end position="388"/>
    </location>
</feature>
<keyword evidence="7" id="KW-0381">Hypersensitive response</keyword>
<evidence type="ECO:0000256" key="6">
    <source>
        <dbReference type="ARBA" id="ARBA00022614"/>
    </source>
</evidence>
<comment type="subcellular location">
    <subcellularLocation>
        <location evidence="3">Cytoplasm</location>
    </subcellularLocation>
    <subcellularLocation>
        <location evidence="2">Membrane</location>
    </subcellularLocation>
</comment>
<evidence type="ECO:0000256" key="10">
    <source>
        <dbReference type="ARBA" id="ARBA00022821"/>
    </source>
</evidence>
<keyword evidence="9" id="KW-0547">Nucleotide-binding</keyword>
<accession>A0ABS8TGV3</accession>
<dbReference type="InterPro" id="IPR038005">
    <property type="entry name" value="RX-like_CC"/>
</dbReference>
<comment type="similarity">
    <text evidence="4">Belongs to the disease resistance NB-LRR family.</text>
</comment>
<comment type="function">
    <text evidence="1">Confers resistance to late blight (Phytophthora infestans) races carrying the avirulence gene Avr1. Resistance proteins guard the plant against pathogens that contain an appropriate avirulence protein via an indirect interaction with this avirulence protein. That triggers a defense system including the hypersensitive response, which restricts the pathogen growth.</text>
</comment>
<name>A0ABS8TGV3_DATST</name>
<keyword evidence="17" id="KW-1185">Reference proteome</keyword>
<dbReference type="SUPFAM" id="SSF52540">
    <property type="entry name" value="P-loop containing nucleoside triphosphate hydrolases"/>
    <property type="match status" value="1"/>
</dbReference>
<dbReference type="Pfam" id="PF00931">
    <property type="entry name" value="NB-ARC"/>
    <property type="match status" value="1"/>
</dbReference>
<reference evidence="16 17" key="1">
    <citation type="journal article" date="2021" name="BMC Genomics">
        <title>Datura genome reveals duplications of psychoactive alkaloid biosynthetic genes and high mutation rate following tissue culture.</title>
        <authorList>
            <person name="Rajewski A."/>
            <person name="Carter-House D."/>
            <person name="Stajich J."/>
            <person name="Litt A."/>
        </authorList>
    </citation>
    <scope>NUCLEOTIDE SEQUENCE [LARGE SCALE GENOMIC DNA]</scope>
    <source>
        <strain evidence="16">AR-01</strain>
    </source>
</reference>
<gene>
    <name evidence="16" type="ORF">HAX54_010183</name>
</gene>
<dbReference type="Gene3D" id="1.20.5.4130">
    <property type="match status" value="1"/>
</dbReference>
<dbReference type="InterPro" id="IPR027417">
    <property type="entry name" value="P-loop_NTPase"/>
</dbReference>
<evidence type="ECO:0000256" key="9">
    <source>
        <dbReference type="ARBA" id="ARBA00022741"/>
    </source>
</evidence>
<evidence type="ECO:0000256" key="8">
    <source>
        <dbReference type="ARBA" id="ARBA00022737"/>
    </source>
</evidence>
<dbReference type="Gene3D" id="3.40.50.300">
    <property type="entry name" value="P-loop containing nucleotide triphosphate hydrolases"/>
    <property type="match status" value="1"/>
</dbReference>
<evidence type="ECO:0000259" key="15">
    <source>
        <dbReference type="Pfam" id="PF12061"/>
    </source>
</evidence>
<dbReference type="Proteomes" id="UP000823775">
    <property type="component" value="Unassembled WGS sequence"/>
</dbReference>
<evidence type="ECO:0000256" key="4">
    <source>
        <dbReference type="ARBA" id="ARBA00008894"/>
    </source>
</evidence>
<dbReference type="EMBL" id="JACEIK010001557">
    <property type="protein sequence ID" value="MCD7470383.1"/>
    <property type="molecule type" value="Genomic_DNA"/>
</dbReference>
<keyword evidence="6" id="KW-0433">Leucine-rich repeat</keyword>
<dbReference type="CDD" id="cd14798">
    <property type="entry name" value="RX-CC_like"/>
    <property type="match status" value="1"/>
</dbReference>
<feature type="domain" description="NB-ARC" evidence="14">
    <location>
        <begin position="548"/>
        <end position="719"/>
    </location>
</feature>
<evidence type="ECO:0000256" key="2">
    <source>
        <dbReference type="ARBA" id="ARBA00004370"/>
    </source>
</evidence>
<dbReference type="PANTHER" id="PTHR36766:SF44">
    <property type="entry name" value="NBS-CODING RESISTANCE GENE ANALOG"/>
    <property type="match status" value="1"/>
</dbReference>
<keyword evidence="11" id="KW-0067">ATP-binding</keyword>
<dbReference type="Pfam" id="PF12061">
    <property type="entry name" value="NB-LRR"/>
    <property type="match status" value="1"/>
</dbReference>
<keyword evidence="5" id="KW-0963">Cytoplasm</keyword>
<evidence type="ECO:0000256" key="13">
    <source>
        <dbReference type="ARBA" id="ARBA00023136"/>
    </source>
</evidence>
<keyword evidence="13" id="KW-0472">Membrane</keyword>
<evidence type="ECO:0000256" key="3">
    <source>
        <dbReference type="ARBA" id="ARBA00004496"/>
    </source>
</evidence>
<sequence length="731" mass="84247">MFSGECFSSQKYHPLHFLQRIEDEWGSYMPETIKDRIQLLKTEFKFMDIILSTHSFTDEPNMLNVTQKVHALFQDSAFDVSKLYQNLDRLTSLLQNKVWVTKLEIRANYSFFPRISLQLSHKKNGIANSEFVMKFIDGVVQNLSDLVENPYSLPGSKKQIKEVLEEIKLLKSFVGFTSNRWCTEHQSVCAFFTHVLFVSGFAATVAWLYMPGHENSRNQDLVLGEMNFLLSYLVRMRIKPINPFIRKIYIDVLQALKWAMQSGLSPNIQNGYDAAEIEAGFVETLIHNLGELRAISTLSRIDYLNHQMTTLDEMLKLLRANLIHLPIQGLEFHLKDIHTVIVDVGLLVYSLYDSEEEQEEANHALFLDLHKSIQHIKEVVFLVIRRAFQSNLPRLHGLGCVDFLLNNLKEFQGRYSDSHASFTKNQLQVIQKELERLQPFLKDVAEERYNKHERLQHCAALLNGKAYEVEYIVDASIRKGVPEWYLVHWLFGIIKEITLIREEVAEIQEKKVFKFDLVLHDTLDTTMAHVSSELTNTPRMTEEVVGFEDVMEKLREQLIRGTKQLDVISVVGMPGLGKTTVANKLYFDELVVSRFDIRAQCCVSQAYSHRNVLLSILRNAIGESPTLTRLSTDVLADQLRKILLPKRYLILVDDVWESKVWDDLRCCFHDANNGSRIILTTQNGDVAENAKSVSDPLQLRLLNDDESWKLLKQKVFGEECCSDLLSNVGKK</sequence>
<evidence type="ECO:0000313" key="16">
    <source>
        <dbReference type="EMBL" id="MCD7470383.1"/>
    </source>
</evidence>
<dbReference type="PANTHER" id="PTHR36766">
    <property type="entry name" value="PLANT BROAD-SPECTRUM MILDEW RESISTANCE PROTEIN RPW8"/>
    <property type="match status" value="1"/>
</dbReference>
<evidence type="ECO:0000259" key="14">
    <source>
        <dbReference type="Pfam" id="PF00931"/>
    </source>
</evidence>
<evidence type="ECO:0000256" key="5">
    <source>
        <dbReference type="ARBA" id="ARBA00022490"/>
    </source>
</evidence>
<evidence type="ECO:0000256" key="7">
    <source>
        <dbReference type="ARBA" id="ARBA00022667"/>
    </source>
</evidence>
<evidence type="ECO:0000313" key="17">
    <source>
        <dbReference type="Proteomes" id="UP000823775"/>
    </source>
</evidence>
<comment type="caution">
    <text evidence="16">The sequence shown here is derived from an EMBL/GenBank/DDBJ whole genome shotgun (WGS) entry which is preliminary data.</text>
</comment>